<keyword evidence="3" id="KW-1185">Reference proteome</keyword>
<evidence type="ECO:0000313" key="2">
    <source>
        <dbReference type="EMBL" id="MCU7378594.1"/>
    </source>
</evidence>
<comment type="caution">
    <text evidence="2">The sequence shown here is derived from an EMBL/GenBank/DDBJ whole genome shotgun (WGS) entry which is preliminary data.</text>
</comment>
<keyword evidence="1" id="KW-1133">Transmembrane helix</keyword>
<keyword evidence="1" id="KW-0472">Membrane</keyword>
<evidence type="ECO:0000313" key="3">
    <source>
        <dbReference type="Proteomes" id="UP001065549"/>
    </source>
</evidence>
<evidence type="ECO:0000256" key="1">
    <source>
        <dbReference type="SAM" id="Phobius"/>
    </source>
</evidence>
<reference evidence="2" key="1">
    <citation type="submission" date="2022-09" db="EMBL/GenBank/DDBJ databases">
        <title>Culturomic study of gut microbiota in children with autism spectrum disorder.</title>
        <authorList>
            <person name="Efimov B.A."/>
            <person name="Chaplin A.V."/>
            <person name="Sokolova S.R."/>
            <person name="Pikina A.P."/>
            <person name="Korzhanova M."/>
            <person name="Belova V."/>
            <person name="Korostin D."/>
        </authorList>
    </citation>
    <scope>NUCLEOTIDE SEQUENCE</scope>
    <source>
        <strain evidence="2">ASD5510</strain>
    </source>
</reference>
<protein>
    <submittedName>
        <fullName evidence="2">Uncharacterized protein</fullName>
    </submittedName>
</protein>
<organism evidence="2 3">
    <name type="scientific">Hominibacterium faecale</name>
    <dbReference type="NCBI Taxonomy" id="2839743"/>
    <lineage>
        <taxon>Bacteria</taxon>
        <taxon>Bacillati</taxon>
        <taxon>Bacillota</taxon>
        <taxon>Clostridia</taxon>
        <taxon>Peptostreptococcales</taxon>
        <taxon>Anaerovoracaceae</taxon>
        <taxon>Hominibacterium</taxon>
    </lineage>
</organism>
<dbReference type="AlphaFoldDB" id="A0A9J6QRC6"/>
<keyword evidence="1" id="KW-0812">Transmembrane</keyword>
<dbReference type="EMBL" id="JAOSHN010000003">
    <property type="protein sequence ID" value="MCU7378594.1"/>
    <property type="molecule type" value="Genomic_DNA"/>
</dbReference>
<gene>
    <name evidence="2" type="ORF">OBO34_09535</name>
</gene>
<sequence>MKGYDDVYAELKGRTGTAPEIEQELCRRIAEIETTGSVVPELTKMDWVITWILIAVGTVLPIAYYAIKLGVYM</sequence>
<dbReference type="Proteomes" id="UP001065549">
    <property type="component" value="Unassembled WGS sequence"/>
</dbReference>
<proteinExistence type="predicted"/>
<dbReference type="RefSeq" id="WP_148396285.1">
    <property type="nucleotide sequence ID" value="NZ_JAJAGH010000007.1"/>
</dbReference>
<accession>A0A9J6QRC6</accession>
<feature type="transmembrane region" description="Helical" evidence="1">
    <location>
        <begin position="47"/>
        <end position="67"/>
    </location>
</feature>
<name>A0A9J6QRC6_9FIRM</name>